<dbReference type="InterPro" id="IPR000157">
    <property type="entry name" value="TIR_dom"/>
</dbReference>
<evidence type="ECO:0000313" key="3">
    <source>
        <dbReference type="Proteomes" id="UP001229421"/>
    </source>
</evidence>
<dbReference type="EMBL" id="JAUHHV010000007">
    <property type="protein sequence ID" value="KAK1418000.1"/>
    <property type="molecule type" value="Genomic_DNA"/>
</dbReference>
<proteinExistence type="predicted"/>
<dbReference type="PANTHER" id="PTHR11017:SF577">
    <property type="entry name" value="DISEASE RESISTANCE PROTEIN (TIR-NBS-LRR CLASS), PUTATIVE-RELATED"/>
    <property type="match status" value="1"/>
</dbReference>
<gene>
    <name evidence="2" type="ORF">QVD17_27136</name>
</gene>
<dbReference type="Gene3D" id="3.40.50.10140">
    <property type="entry name" value="Toll/interleukin-1 receptor homology (TIR) domain"/>
    <property type="match status" value="1"/>
</dbReference>
<reference evidence="2" key="1">
    <citation type="journal article" date="2023" name="bioRxiv">
        <title>Improved chromosome-level genome assembly for marigold (Tagetes erecta).</title>
        <authorList>
            <person name="Jiang F."/>
            <person name="Yuan L."/>
            <person name="Wang S."/>
            <person name="Wang H."/>
            <person name="Xu D."/>
            <person name="Wang A."/>
            <person name="Fan W."/>
        </authorList>
    </citation>
    <scope>NUCLEOTIDE SEQUENCE</scope>
    <source>
        <strain evidence="2">WSJ</strain>
        <tissue evidence="2">Leaf</tissue>
    </source>
</reference>
<evidence type="ECO:0000259" key="1">
    <source>
        <dbReference type="PROSITE" id="PS50104"/>
    </source>
</evidence>
<dbReference type="InterPro" id="IPR027417">
    <property type="entry name" value="P-loop_NTPase"/>
</dbReference>
<dbReference type="PROSITE" id="PS50104">
    <property type="entry name" value="TIR"/>
    <property type="match status" value="1"/>
</dbReference>
<dbReference type="InterPro" id="IPR002182">
    <property type="entry name" value="NB-ARC"/>
</dbReference>
<dbReference type="GO" id="GO:0043531">
    <property type="term" value="F:ADP binding"/>
    <property type="evidence" value="ECO:0007669"/>
    <property type="project" value="InterPro"/>
</dbReference>
<protein>
    <recommendedName>
        <fullName evidence="1">TIR domain-containing protein</fullName>
    </recommendedName>
</protein>
<keyword evidence="3" id="KW-1185">Reference proteome</keyword>
<dbReference type="GO" id="GO:0007165">
    <property type="term" value="P:signal transduction"/>
    <property type="evidence" value="ECO:0007669"/>
    <property type="project" value="InterPro"/>
</dbReference>
<name>A0AAD8KE87_TARER</name>
<accession>A0AAD8KE87</accession>
<sequence>MECQKAVEHTAYPVFYDVEPTEVRKQIGAVGEAFSKHKEEDARKWRKALKEAADLAGWELKATHDGHEAKLIQKIVEEISLELRFINSSIDAKLVGMETRVKDVISSLEYGFDDVRIIGIKGMGGSGKTTLARVVYDQISIWFEGHSFVENVREVSKESSSGLKKLQKQILTDVLNDQSIKVTSVNTGKTILKRMMCSRKVLVVLDDVDNIDQLEALG</sequence>
<dbReference type="AlphaFoldDB" id="A0AAD8KE87"/>
<comment type="caution">
    <text evidence="2">The sequence shown here is derived from an EMBL/GenBank/DDBJ whole genome shotgun (WGS) entry which is preliminary data.</text>
</comment>
<organism evidence="2 3">
    <name type="scientific">Tagetes erecta</name>
    <name type="common">African marigold</name>
    <dbReference type="NCBI Taxonomy" id="13708"/>
    <lineage>
        <taxon>Eukaryota</taxon>
        <taxon>Viridiplantae</taxon>
        <taxon>Streptophyta</taxon>
        <taxon>Embryophyta</taxon>
        <taxon>Tracheophyta</taxon>
        <taxon>Spermatophyta</taxon>
        <taxon>Magnoliopsida</taxon>
        <taxon>eudicotyledons</taxon>
        <taxon>Gunneridae</taxon>
        <taxon>Pentapetalae</taxon>
        <taxon>asterids</taxon>
        <taxon>campanulids</taxon>
        <taxon>Asterales</taxon>
        <taxon>Asteraceae</taxon>
        <taxon>Asteroideae</taxon>
        <taxon>Heliantheae alliance</taxon>
        <taxon>Tageteae</taxon>
        <taxon>Tagetes</taxon>
    </lineage>
</organism>
<dbReference type="SUPFAM" id="SSF52540">
    <property type="entry name" value="P-loop containing nucleoside triphosphate hydrolases"/>
    <property type="match status" value="1"/>
</dbReference>
<dbReference type="PANTHER" id="PTHR11017">
    <property type="entry name" value="LEUCINE-RICH REPEAT-CONTAINING PROTEIN"/>
    <property type="match status" value="1"/>
</dbReference>
<dbReference type="GO" id="GO:0006952">
    <property type="term" value="P:defense response"/>
    <property type="evidence" value="ECO:0007669"/>
    <property type="project" value="InterPro"/>
</dbReference>
<evidence type="ECO:0000313" key="2">
    <source>
        <dbReference type="EMBL" id="KAK1418000.1"/>
    </source>
</evidence>
<dbReference type="Pfam" id="PF00931">
    <property type="entry name" value="NB-ARC"/>
    <property type="match status" value="1"/>
</dbReference>
<dbReference type="PRINTS" id="PR00364">
    <property type="entry name" value="DISEASERSIST"/>
</dbReference>
<feature type="domain" description="TIR" evidence="1">
    <location>
        <begin position="1"/>
        <end position="83"/>
    </location>
</feature>
<dbReference type="SUPFAM" id="SSF52200">
    <property type="entry name" value="Toll/Interleukin receptor TIR domain"/>
    <property type="match status" value="1"/>
</dbReference>
<dbReference type="InterPro" id="IPR035897">
    <property type="entry name" value="Toll_tir_struct_dom_sf"/>
</dbReference>
<dbReference type="Pfam" id="PF01582">
    <property type="entry name" value="TIR"/>
    <property type="match status" value="1"/>
</dbReference>
<dbReference type="Proteomes" id="UP001229421">
    <property type="component" value="Unassembled WGS sequence"/>
</dbReference>
<dbReference type="InterPro" id="IPR044974">
    <property type="entry name" value="Disease_R_plants"/>
</dbReference>
<dbReference type="Gene3D" id="3.40.50.300">
    <property type="entry name" value="P-loop containing nucleotide triphosphate hydrolases"/>
    <property type="match status" value="1"/>
</dbReference>